<dbReference type="SUPFAM" id="SSF56645">
    <property type="entry name" value="Acyl-CoA dehydrogenase NM domain-like"/>
    <property type="match status" value="1"/>
</dbReference>
<evidence type="ECO:0000313" key="11">
    <source>
        <dbReference type="Proteomes" id="UP001165378"/>
    </source>
</evidence>
<dbReference type="InterPro" id="IPR009100">
    <property type="entry name" value="AcylCoA_DH/oxidase_NM_dom_sf"/>
</dbReference>
<dbReference type="Pfam" id="PF02771">
    <property type="entry name" value="Acyl-CoA_dh_N"/>
    <property type="match status" value="1"/>
</dbReference>
<evidence type="ECO:0000256" key="6">
    <source>
        <dbReference type="RuleBase" id="RU362125"/>
    </source>
</evidence>
<keyword evidence="5 6" id="KW-0560">Oxidoreductase</keyword>
<feature type="domain" description="Acyl-CoA dehydrogenase/oxidase N-terminal" evidence="9">
    <location>
        <begin position="9"/>
        <end position="124"/>
    </location>
</feature>
<dbReference type="InterPro" id="IPR036250">
    <property type="entry name" value="AcylCo_DH-like_C"/>
</dbReference>
<dbReference type="GO" id="GO:0005886">
    <property type="term" value="C:plasma membrane"/>
    <property type="evidence" value="ECO:0007669"/>
    <property type="project" value="TreeGrafter"/>
</dbReference>
<dbReference type="PANTHER" id="PTHR43292:SF3">
    <property type="entry name" value="ACYL-COA DEHYDROGENASE FADE29"/>
    <property type="match status" value="1"/>
</dbReference>
<protein>
    <submittedName>
        <fullName evidence="10">Acyl-CoA dehydrogenase family protein</fullName>
    </submittedName>
</protein>
<dbReference type="SUPFAM" id="SSF47203">
    <property type="entry name" value="Acyl-CoA dehydrogenase C-terminal domain-like"/>
    <property type="match status" value="1"/>
</dbReference>
<dbReference type="InterPro" id="IPR046373">
    <property type="entry name" value="Acyl-CoA_Oxase/DH_mid-dom_sf"/>
</dbReference>
<gene>
    <name evidence="10" type="ORF">LZ495_41660</name>
</gene>
<keyword evidence="4 6" id="KW-0274">FAD</keyword>
<evidence type="ECO:0000259" key="9">
    <source>
        <dbReference type="Pfam" id="PF02771"/>
    </source>
</evidence>
<keyword evidence="3 6" id="KW-0285">Flavoprotein</keyword>
<dbReference type="Pfam" id="PF00441">
    <property type="entry name" value="Acyl-CoA_dh_1"/>
    <property type="match status" value="1"/>
</dbReference>
<dbReference type="Proteomes" id="UP001165378">
    <property type="component" value="Unassembled WGS sequence"/>
</dbReference>
<dbReference type="EMBL" id="JAKFHA010000056">
    <property type="protein sequence ID" value="MCF2533698.1"/>
    <property type="molecule type" value="Genomic_DNA"/>
</dbReference>
<accession>A0AA41U4F7</accession>
<dbReference type="Gene3D" id="1.10.540.10">
    <property type="entry name" value="Acyl-CoA dehydrogenase/oxidase, N-terminal domain"/>
    <property type="match status" value="1"/>
</dbReference>
<evidence type="ECO:0000256" key="3">
    <source>
        <dbReference type="ARBA" id="ARBA00022630"/>
    </source>
</evidence>
<evidence type="ECO:0000256" key="5">
    <source>
        <dbReference type="ARBA" id="ARBA00023002"/>
    </source>
</evidence>
<proteinExistence type="inferred from homology"/>
<dbReference type="InterPro" id="IPR013786">
    <property type="entry name" value="AcylCoA_DH/ox_N"/>
</dbReference>
<evidence type="ECO:0000256" key="4">
    <source>
        <dbReference type="ARBA" id="ARBA00022827"/>
    </source>
</evidence>
<dbReference type="PANTHER" id="PTHR43292">
    <property type="entry name" value="ACYL-COA DEHYDROGENASE"/>
    <property type="match status" value="1"/>
</dbReference>
<reference evidence="10" key="1">
    <citation type="submission" date="2022-01" db="EMBL/GenBank/DDBJ databases">
        <title>Genome-Based Taxonomic Classification of the Phylum Actinobacteria.</title>
        <authorList>
            <person name="Gao Y."/>
        </authorList>
    </citation>
    <scope>NUCLEOTIDE SEQUENCE</scope>
    <source>
        <strain evidence="10">KLBMP 8922</strain>
    </source>
</reference>
<organism evidence="10 11">
    <name type="scientific">Yinghuangia soli</name>
    <dbReference type="NCBI Taxonomy" id="2908204"/>
    <lineage>
        <taxon>Bacteria</taxon>
        <taxon>Bacillati</taxon>
        <taxon>Actinomycetota</taxon>
        <taxon>Actinomycetes</taxon>
        <taxon>Kitasatosporales</taxon>
        <taxon>Streptomycetaceae</taxon>
        <taxon>Yinghuangia</taxon>
    </lineage>
</organism>
<dbReference type="Pfam" id="PF02770">
    <property type="entry name" value="Acyl-CoA_dh_M"/>
    <property type="match status" value="1"/>
</dbReference>
<sequence length="418" mass="45062">MDLRDTSVAQAFRGKVRDFVAAVAPPDWHGIGALPADEAAAFTARMRSELAATGWLAPAWPEKYGGAGLGPAEIVVLTEELTRAGIPSGTGNDVFGITMLGNTMLRWADEELCARFLPRIVSGEYVFSQGFSEPGAGSDLAGIAVRAVRDGDRWVLHGQKLWSSDAHRANWMFVLARTDPDAAPHRGLTMLLVPLDQPGVEIRPIRNITGDTDFNETFFDGAVTAADLVVGPVNGGWAVAMSLLGFERGELALRSPHMFRTELDRLIALARDRGLDTDPDIRRRLAWCHVQVEQLRCHGLRTATRLVDGEEPGAEAASFKLLWSEYHRQATELAMDILGVEALAPEGRPSPHWYQTDDPGAPNSSASWVSVYLNARAGTIYAGTSQIQRGIVGELLLGLPKEPKAAAAAPAGTRGGSR</sequence>
<dbReference type="InterPro" id="IPR052161">
    <property type="entry name" value="Mycobact_Acyl-CoA_DH"/>
</dbReference>
<evidence type="ECO:0000256" key="2">
    <source>
        <dbReference type="ARBA" id="ARBA00009347"/>
    </source>
</evidence>
<name>A0AA41U4F7_9ACTN</name>
<dbReference type="Gene3D" id="2.40.110.10">
    <property type="entry name" value="Butyryl-CoA Dehydrogenase, subunit A, domain 2"/>
    <property type="match status" value="1"/>
</dbReference>
<dbReference type="GO" id="GO:0050660">
    <property type="term" value="F:flavin adenine dinucleotide binding"/>
    <property type="evidence" value="ECO:0007669"/>
    <property type="project" value="InterPro"/>
</dbReference>
<evidence type="ECO:0000259" key="7">
    <source>
        <dbReference type="Pfam" id="PF00441"/>
    </source>
</evidence>
<feature type="domain" description="Acyl-CoA dehydrogenase/oxidase C-terminal" evidence="7">
    <location>
        <begin position="234"/>
        <end position="395"/>
    </location>
</feature>
<evidence type="ECO:0000256" key="1">
    <source>
        <dbReference type="ARBA" id="ARBA00001974"/>
    </source>
</evidence>
<comment type="caution">
    <text evidence="10">The sequence shown here is derived from an EMBL/GenBank/DDBJ whole genome shotgun (WGS) entry which is preliminary data.</text>
</comment>
<dbReference type="InterPro" id="IPR006091">
    <property type="entry name" value="Acyl-CoA_Oxase/DH_mid-dom"/>
</dbReference>
<keyword evidence="11" id="KW-1185">Reference proteome</keyword>
<comment type="cofactor">
    <cofactor evidence="1 6">
        <name>FAD</name>
        <dbReference type="ChEBI" id="CHEBI:57692"/>
    </cofactor>
</comment>
<comment type="similarity">
    <text evidence="2 6">Belongs to the acyl-CoA dehydrogenase family.</text>
</comment>
<dbReference type="RefSeq" id="WP_235058465.1">
    <property type="nucleotide sequence ID" value="NZ_JAKFHA010000056.1"/>
</dbReference>
<dbReference type="GO" id="GO:0016627">
    <property type="term" value="F:oxidoreductase activity, acting on the CH-CH group of donors"/>
    <property type="evidence" value="ECO:0007669"/>
    <property type="project" value="InterPro"/>
</dbReference>
<evidence type="ECO:0000313" key="10">
    <source>
        <dbReference type="EMBL" id="MCF2533698.1"/>
    </source>
</evidence>
<evidence type="ECO:0000259" key="8">
    <source>
        <dbReference type="Pfam" id="PF02770"/>
    </source>
</evidence>
<dbReference type="Gene3D" id="1.20.140.10">
    <property type="entry name" value="Butyryl-CoA Dehydrogenase, subunit A, domain 3"/>
    <property type="match status" value="1"/>
</dbReference>
<dbReference type="FunFam" id="2.40.110.10:FF:000011">
    <property type="entry name" value="Acyl-CoA dehydrogenase FadE34"/>
    <property type="match status" value="1"/>
</dbReference>
<feature type="domain" description="Acyl-CoA oxidase/dehydrogenase middle" evidence="8">
    <location>
        <begin position="130"/>
        <end position="219"/>
    </location>
</feature>
<dbReference type="InterPro" id="IPR037069">
    <property type="entry name" value="AcylCoA_DH/ox_N_sf"/>
</dbReference>
<dbReference type="InterPro" id="IPR009075">
    <property type="entry name" value="AcylCo_DH/oxidase_C"/>
</dbReference>
<dbReference type="AlphaFoldDB" id="A0AA41U4F7"/>